<dbReference type="PANTHER" id="PTHR10288">
    <property type="entry name" value="KH DOMAIN CONTAINING RNA BINDING PROTEIN"/>
    <property type="match status" value="1"/>
</dbReference>
<evidence type="ECO:0000256" key="7">
    <source>
        <dbReference type="SAM" id="MobiDB-lite"/>
    </source>
</evidence>
<keyword evidence="2" id="KW-0805">Transcription regulation</keyword>
<dbReference type="Proteomes" id="UP000251960">
    <property type="component" value="Chromosome 4"/>
</dbReference>
<keyword evidence="4" id="KW-0804">Transcription</keyword>
<keyword evidence="5" id="KW-0539">Nucleus</keyword>
<evidence type="ECO:0000256" key="4">
    <source>
        <dbReference type="ARBA" id="ARBA00023163"/>
    </source>
</evidence>
<dbReference type="Gene3D" id="2.170.150.80">
    <property type="entry name" value="NAC domain"/>
    <property type="match status" value="1"/>
</dbReference>
<gene>
    <name evidence="9" type="primary">BTR1_0</name>
    <name evidence="9" type="ORF">Zm00014a_028815</name>
</gene>
<dbReference type="SMART" id="SM00322">
    <property type="entry name" value="KH"/>
    <property type="match status" value="3"/>
</dbReference>
<dbReference type="Gene3D" id="3.30.1370.10">
    <property type="entry name" value="K Homology domain, type 1"/>
    <property type="match status" value="3"/>
</dbReference>
<dbReference type="InterPro" id="IPR036858">
    <property type="entry name" value="Cyclin-dep_kinase_reg-sub_sf"/>
</dbReference>
<dbReference type="InterPro" id="IPR004088">
    <property type="entry name" value="KH_dom_type_1"/>
</dbReference>
<protein>
    <submittedName>
        <fullName evidence="9">Protein BTR1</fullName>
    </submittedName>
</protein>
<dbReference type="CDD" id="cd22513">
    <property type="entry name" value="KH-I_BTR1_rpt1"/>
    <property type="match status" value="1"/>
</dbReference>
<feature type="domain" description="NAC" evidence="8">
    <location>
        <begin position="281"/>
        <end position="427"/>
    </location>
</feature>
<evidence type="ECO:0000256" key="5">
    <source>
        <dbReference type="ARBA" id="ARBA00023242"/>
    </source>
</evidence>
<keyword evidence="1" id="KW-0677">Repeat</keyword>
<feature type="region of interest" description="Disordered" evidence="7">
    <location>
        <begin position="337"/>
        <end position="365"/>
    </location>
</feature>
<dbReference type="InterPro" id="IPR036612">
    <property type="entry name" value="KH_dom_type_1_sf"/>
</dbReference>
<dbReference type="InterPro" id="IPR036093">
    <property type="entry name" value="NAC_dom_sf"/>
</dbReference>
<dbReference type="GO" id="GO:0016538">
    <property type="term" value="F:cyclin-dependent protein serine/threonine kinase regulator activity"/>
    <property type="evidence" value="ECO:0007669"/>
    <property type="project" value="InterPro"/>
</dbReference>
<dbReference type="ExpressionAtlas" id="A0A3L6EX01">
    <property type="expression patterns" value="baseline and differential"/>
</dbReference>
<dbReference type="Pfam" id="PF02365">
    <property type="entry name" value="NAM"/>
    <property type="match status" value="1"/>
</dbReference>
<dbReference type="InterPro" id="IPR003441">
    <property type="entry name" value="NAC-dom"/>
</dbReference>
<dbReference type="CDD" id="cd22437">
    <property type="entry name" value="KH-I_BTR1_rpt2"/>
    <property type="match status" value="1"/>
</dbReference>
<evidence type="ECO:0000313" key="9">
    <source>
        <dbReference type="EMBL" id="PWZ25118.1"/>
    </source>
</evidence>
<sequence length="1080" mass="118246">MEAPGSPYASSPESAPKRAPRSPPQQQQSPSEEGDDKEKPTHLRFLVSNTAAGCIIGKGGSTINDFQSQSGARIQLSRSNEFFPGTNDRIIMVSGLFDEVMKAMELILEKLLAEGEEFNEAEARPKVRLVVPNSSCGGIIGKGGATIKSFIEESHAGIKISPQDNNYVGLHDRLVTITGTFDNQMNAIDLILKKLSEDVHYPPNLSSPFPYAGLTFPSYPGVPVGYMIPQVPYSNAVNYGPNNGYGGRYQNNKPTTPMRSPASNEAQESLTIGIADEHIGAVVGRAGRNITEIIQASGARIKISDRGDYISGTSDRKVTITGTPEAIRTAESMIMQRVSASSERTNRATPRGYWKTTGKDREVHHRGKPVGMKKTLVFHAGRAPKGERTNWVMHEYRLLDADGPQVVLPFLPNQSTSPAILSRYQLECSSNQLGIFQKHGSGPQNGAQYGAPYMEEEWEEDDDAIENGSTHDASGQIAATTCAVDEESNEDDENAYCETNRPARVEPSHLPSVHEMLNPPEMAPLQGQDSKETSDGSCSDVAISLEEILQEPLSNISVENMHRLEGQNATDDNISVDNLLSAYPTKDNGYVGQYNTMNGSAPADEAHARWPLRTYSNQNYVNGPLADEFFDTGNDTNGVAYSRQQQADGFPAPRQVDESMVFYDAPSDYNLVDGKDDFVYLNDILNEPLGNESLFDGDDMMAYFDATENDFKYDILGSGQGLDYPLADMPLNFAQKSDKEDKFTFEGISEVPEANPQYGASSSGSHEDLYTDTEFLGVPTDDTADKTYGNRLASMLGSIPAPPAMASEFPPSTGKSAGMLSAVSSSSIRFTAGIIQLDGLTFSSGSGQWPLQKNGDLSLLVSFAVEGDVASKLPVGLGRATRISTVPMVLRSGFYLFFMSAMILLFSYKVGSCIYSRGVDREALVDMGQIQYSEKYFDDTYEYRGVDREALVDMGQIQYSEKYFDDTYEYSMVMVILPSLEVKPGSIIKCEPGYGFMMHLSQAKLVATENRLKQVQEMQSNCDKGLKHMSCEAPLLGPMAELWKLKNPDISKSEWAVQATTASIYSTCNMVMRTENVSCF</sequence>
<evidence type="ECO:0000256" key="6">
    <source>
        <dbReference type="PROSITE-ProRule" id="PRU00117"/>
    </source>
</evidence>
<keyword evidence="6" id="KW-0694">RNA-binding</keyword>
<dbReference type="SUPFAM" id="SSF55637">
    <property type="entry name" value="Cell cycle regulatory proteins"/>
    <property type="match status" value="1"/>
</dbReference>
<comment type="caution">
    <text evidence="9">The sequence shown here is derived from an EMBL/GenBank/DDBJ whole genome shotgun (WGS) entry which is preliminary data.</text>
</comment>
<reference evidence="9" key="1">
    <citation type="journal article" date="2018" name="Nat. Genet.">
        <title>Extensive intraspecific gene order and gene structural variations between Mo17 and other maize genomes.</title>
        <authorList>
            <person name="Sun S."/>
            <person name="Zhou Y."/>
            <person name="Chen J."/>
            <person name="Shi J."/>
            <person name="Zhao H."/>
            <person name="Zhao H."/>
            <person name="Song W."/>
            <person name="Zhang M."/>
            <person name="Cui Y."/>
            <person name="Dong X."/>
            <person name="Liu H."/>
            <person name="Ma X."/>
            <person name="Jiao Y."/>
            <person name="Wang B."/>
            <person name="Wei X."/>
            <person name="Stein J.C."/>
            <person name="Glaubitz J.C."/>
            <person name="Lu F."/>
            <person name="Yu G."/>
            <person name="Liang C."/>
            <person name="Fengler K."/>
            <person name="Li B."/>
            <person name="Rafalski A."/>
            <person name="Schnable P.S."/>
            <person name="Ware D.H."/>
            <person name="Buckler E.S."/>
            <person name="Lai J."/>
        </authorList>
    </citation>
    <scope>NUCLEOTIDE SEQUENCE [LARGE SCALE GENOMIC DNA]</scope>
    <source>
        <tissue evidence="9">Seedling</tissue>
    </source>
</reference>
<evidence type="ECO:0000256" key="3">
    <source>
        <dbReference type="ARBA" id="ARBA00023125"/>
    </source>
</evidence>
<evidence type="ECO:0000259" key="8">
    <source>
        <dbReference type="PROSITE" id="PS51005"/>
    </source>
</evidence>
<accession>A0A3L6EX01</accession>
<dbReference type="GO" id="GO:0003723">
    <property type="term" value="F:RNA binding"/>
    <property type="evidence" value="ECO:0007669"/>
    <property type="project" value="UniProtKB-UniRule"/>
</dbReference>
<dbReference type="GO" id="GO:0003677">
    <property type="term" value="F:DNA binding"/>
    <property type="evidence" value="ECO:0007669"/>
    <property type="project" value="UniProtKB-KW"/>
</dbReference>
<dbReference type="GO" id="GO:0006355">
    <property type="term" value="P:regulation of DNA-templated transcription"/>
    <property type="evidence" value="ECO:0007669"/>
    <property type="project" value="InterPro"/>
</dbReference>
<dbReference type="PROSITE" id="PS51005">
    <property type="entry name" value="NAC"/>
    <property type="match status" value="1"/>
</dbReference>
<dbReference type="SUPFAM" id="SSF54791">
    <property type="entry name" value="Eukaryotic type KH-domain (KH-domain type I)"/>
    <property type="match status" value="3"/>
</dbReference>
<feature type="region of interest" description="Disordered" evidence="7">
    <location>
        <begin position="1"/>
        <end position="39"/>
    </location>
</feature>
<dbReference type="SUPFAM" id="SSF101941">
    <property type="entry name" value="NAC domain"/>
    <property type="match status" value="1"/>
</dbReference>
<dbReference type="AlphaFoldDB" id="A0A3L6EX01"/>
<dbReference type="EMBL" id="NCVQ01000005">
    <property type="protein sequence ID" value="PWZ25118.1"/>
    <property type="molecule type" value="Genomic_DNA"/>
</dbReference>
<keyword evidence="3" id="KW-0238">DNA-binding</keyword>
<dbReference type="InterPro" id="IPR004087">
    <property type="entry name" value="KH_dom"/>
</dbReference>
<evidence type="ECO:0000256" key="2">
    <source>
        <dbReference type="ARBA" id="ARBA00023015"/>
    </source>
</evidence>
<proteinExistence type="predicted"/>
<dbReference type="Pfam" id="PF00013">
    <property type="entry name" value="KH_1"/>
    <property type="match status" value="3"/>
</dbReference>
<dbReference type="PROSITE" id="PS50084">
    <property type="entry name" value="KH_TYPE_1"/>
    <property type="match status" value="3"/>
</dbReference>
<name>A0A3L6EX01_MAIZE</name>
<organism evidence="9">
    <name type="scientific">Zea mays</name>
    <name type="common">Maize</name>
    <dbReference type="NCBI Taxonomy" id="4577"/>
    <lineage>
        <taxon>Eukaryota</taxon>
        <taxon>Viridiplantae</taxon>
        <taxon>Streptophyta</taxon>
        <taxon>Embryophyta</taxon>
        <taxon>Tracheophyta</taxon>
        <taxon>Spermatophyta</taxon>
        <taxon>Magnoliopsida</taxon>
        <taxon>Liliopsida</taxon>
        <taxon>Poales</taxon>
        <taxon>Poaceae</taxon>
        <taxon>PACMAD clade</taxon>
        <taxon>Panicoideae</taxon>
        <taxon>Andropogonodae</taxon>
        <taxon>Andropogoneae</taxon>
        <taxon>Tripsacinae</taxon>
        <taxon>Zea</taxon>
    </lineage>
</organism>
<evidence type="ECO:0000256" key="1">
    <source>
        <dbReference type="ARBA" id="ARBA00022737"/>
    </source>
</evidence>